<reference evidence="1 2" key="1">
    <citation type="submission" date="2017-07" db="EMBL/GenBank/DDBJ databases">
        <title>Flavobacterium cyanobacteriorum sp. nov., isolated from cyanobacterial aggregates in a eutrophic lake.</title>
        <authorList>
            <person name="Cai H."/>
        </authorList>
    </citation>
    <scope>NUCLEOTIDE SEQUENCE [LARGE SCALE GENOMIC DNA]</scope>
    <source>
        <strain evidence="1 2">TH021</strain>
    </source>
</reference>
<organism evidence="1 2">
    <name type="scientific">Flavobacterium cyanobacteriorum</name>
    <dbReference type="NCBI Taxonomy" id="2022802"/>
    <lineage>
        <taxon>Bacteria</taxon>
        <taxon>Pseudomonadati</taxon>
        <taxon>Bacteroidota</taxon>
        <taxon>Flavobacteriia</taxon>
        <taxon>Flavobacteriales</taxon>
        <taxon>Flavobacteriaceae</taxon>
        <taxon>Flavobacterium</taxon>
    </lineage>
</organism>
<sequence>MSHLKQLLFLPLIFSGLSSCKQESNLKLTVQNQYIKFVDSSLVEDTYSYRNEAARKNATNVITYTIHNPTDKKYVLILDREYLYPHIYEGAIRSGSIGYFIKYKDSIMKPLPGIIDTLEPPVNDCRNCILQQQVEHYIKLGLTKNYSFKADEYLRNAVTIFPGESRSFKVITMLPVILERNENGGGILRYIHLKDNNDFQLVYYCNASELKKELPKYLIDELKHNHVEIFDGFLKSDPIPLKKLK</sequence>
<dbReference type="PROSITE" id="PS51257">
    <property type="entry name" value="PROKAR_LIPOPROTEIN"/>
    <property type="match status" value="1"/>
</dbReference>
<dbReference type="Proteomes" id="UP000216605">
    <property type="component" value="Unassembled WGS sequence"/>
</dbReference>
<accession>A0A256A4R5</accession>
<evidence type="ECO:0008006" key="3">
    <source>
        <dbReference type="Google" id="ProtNLM"/>
    </source>
</evidence>
<dbReference type="AlphaFoldDB" id="A0A256A4R5"/>
<dbReference type="RefSeq" id="WP_094411564.1">
    <property type="nucleotide sequence ID" value="NZ_NOXV01000064.1"/>
</dbReference>
<keyword evidence="2" id="KW-1185">Reference proteome</keyword>
<evidence type="ECO:0000313" key="1">
    <source>
        <dbReference type="EMBL" id="OYQ48662.1"/>
    </source>
</evidence>
<evidence type="ECO:0000313" key="2">
    <source>
        <dbReference type="Proteomes" id="UP000216605"/>
    </source>
</evidence>
<protein>
    <recommendedName>
        <fullName evidence="3">Lipoprotein</fullName>
    </recommendedName>
</protein>
<gene>
    <name evidence="1" type="ORF">CHU92_00610</name>
</gene>
<proteinExistence type="predicted"/>
<dbReference type="OrthoDB" id="1363515at2"/>
<dbReference type="EMBL" id="NOXV01000064">
    <property type="protein sequence ID" value="OYQ48662.1"/>
    <property type="molecule type" value="Genomic_DNA"/>
</dbReference>
<name>A0A256A4R5_9FLAO</name>
<comment type="caution">
    <text evidence="1">The sequence shown here is derived from an EMBL/GenBank/DDBJ whole genome shotgun (WGS) entry which is preliminary data.</text>
</comment>